<dbReference type="InterPro" id="IPR032563">
    <property type="entry name" value="DAMP1_SANT-like"/>
</dbReference>
<evidence type="ECO:0000256" key="6">
    <source>
        <dbReference type="ARBA" id="ARBA00067416"/>
    </source>
</evidence>
<dbReference type="eggNOG" id="KOG2656">
    <property type="taxonomic scope" value="Eukaryota"/>
</dbReference>
<dbReference type="OMA" id="HLASAQW"/>
<keyword evidence="2" id="KW-0156">Chromatin regulator</keyword>
<dbReference type="GO" id="GO:0006338">
    <property type="term" value="P:chromatin remodeling"/>
    <property type="evidence" value="ECO:0007669"/>
    <property type="project" value="InterPro"/>
</dbReference>
<comment type="subcellular location">
    <subcellularLocation>
        <location evidence="1">Nucleus</location>
    </subcellularLocation>
</comment>
<accession>E0VYS9</accession>
<evidence type="ECO:0000313" key="10">
    <source>
        <dbReference type="EnsemblMetazoa" id="PHUM518270-PA"/>
    </source>
</evidence>
<dbReference type="GO" id="GO:0032259">
    <property type="term" value="P:methylation"/>
    <property type="evidence" value="ECO:0007669"/>
    <property type="project" value="UniProtKB-KW"/>
</dbReference>
<evidence type="ECO:0000256" key="1">
    <source>
        <dbReference type="ARBA" id="ARBA00004123"/>
    </source>
</evidence>
<protein>
    <recommendedName>
        <fullName evidence="6">DNA methyltransferase 1-associated protein 1</fullName>
    </recommendedName>
</protein>
<evidence type="ECO:0000256" key="2">
    <source>
        <dbReference type="ARBA" id="ARBA00022853"/>
    </source>
</evidence>
<dbReference type="EnsemblMetazoa" id="PHUM518270-RA">
    <property type="protein sequence ID" value="PHUM518270-PA"/>
    <property type="gene ID" value="PHUM518270"/>
</dbReference>
<dbReference type="Pfam" id="PF16282">
    <property type="entry name" value="SANT_DAMP1_like"/>
    <property type="match status" value="1"/>
</dbReference>
<evidence type="ECO:0000256" key="4">
    <source>
        <dbReference type="ARBA" id="ARBA00023163"/>
    </source>
</evidence>
<keyword evidence="11" id="KW-1185">Reference proteome</keyword>
<dbReference type="InParanoid" id="E0VYS9"/>
<dbReference type="CTD" id="8233257"/>
<dbReference type="GO" id="GO:0008168">
    <property type="term" value="F:methyltransferase activity"/>
    <property type="evidence" value="ECO:0007669"/>
    <property type="project" value="UniProtKB-KW"/>
</dbReference>
<evidence type="ECO:0000259" key="8">
    <source>
        <dbReference type="Pfam" id="PF16282"/>
    </source>
</evidence>
<dbReference type="GO" id="GO:0006281">
    <property type="term" value="P:DNA repair"/>
    <property type="evidence" value="ECO:0007669"/>
    <property type="project" value="InterPro"/>
</dbReference>
<dbReference type="EMBL" id="DS235847">
    <property type="protein sequence ID" value="EEB18535.1"/>
    <property type="molecule type" value="Genomic_DNA"/>
</dbReference>
<feature type="domain" description="DAMP1 SANT/Myb-like" evidence="8">
    <location>
        <begin position="87"/>
        <end position="162"/>
    </location>
</feature>
<keyword evidence="3" id="KW-0805">Transcription regulation</keyword>
<evidence type="ECO:0000313" key="9">
    <source>
        <dbReference type="EMBL" id="EEB18535.1"/>
    </source>
</evidence>
<dbReference type="HOGENOM" id="CLU_018539_1_1_1"/>
<reference evidence="9" key="2">
    <citation type="submission" date="2007-04" db="EMBL/GenBank/DDBJ databases">
        <title>The genome of the human body louse.</title>
        <authorList>
            <consortium name="The Human Body Louse Genome Consortium"/>
            <person name="Kirkness E."/>
            <person name="Walenz B."/>
            <person name="Hass B."/>
            <person name="Bruggner R."/>
            <person name="Strausberg R."/>
        </authorList>
    </citation>
    <scope>NUCLEOTIDE SEQUENCE</scope>
    <source>
        <strain evidence="9">USDA</strain>
    </source>
</reference>
<evidence type="ECO:0000259" key="7">
    <source>
        <dbReference type="Pfam" id="PF05499"/>
    </source>
</evidence>
<dbReference type="AlphaFoldDB" id="E0VYS9"/>
<dbReference type="GO" id="GO:0003714">
    <property type="term" value="F:transcription corepressor activity"/>
    <property type="evidence" value="ECO:0007669"/>
    <property type="project" value="TreeGrafter"/>
</dbReference>
<reference evidence="10" key="3">
    <citation type="submission" date="2021-02" db="UniProtKB">
        <authorList>
            <consortium name="EnsemblMetazoa"/>
        </authorList>
    </citation>
    <scope>IDENTIFICATION</scope>
    <source>
        <strain evidence="10">USDA</strain>
    </source>
</reference>
<dbReference type="VEuPathDB" id="VectorBase:PHUM518270"/>
<dbReference type="Proteomes" id="UP000009046">
    <property type="component" value="Unassembled WGS sequence"/>
</dbReference>
<dbReference type="Pfam" id="PF05499">
    <property type="entry name" value="DMAP1"/>
    <property type="match status" value="1"/>
</dbReference>
<evidence type="ECO:0000256" key="5">
    <source>
        <dbReference type="ARBA" id="ARBA00023242"/>
    </source>
</evidence>
<dbReference type="GO" id="GO:0000812">
    <property type="term" value="C:Swr1 complex"/>
    <property type="evidence" value="ECO:0007669"/>
    <property type="project" value="TreeGrafter"/>
</dbReference>
<name>E0VYS9_PEDHC</name>
<dbReference type="GO" id="GO:0035267">
    <property type="term" value="C:NuA4 histone acetyltransferase complex"/>
    <property type="evidence" value="ECO:0007669"/>
    <property type="project" value="InterPro"/>
</dbReference>
<sequence length="369" mass="42925">MADVRDILDLERSGTPELTKESILGNTDKNKKRSLVNNKQIKRPEGMHREVFALLYNDNKDAPPLFPTDTGQGYKQMKAKLDEGKEYPFARFNKKVDVPAFQENEYIPAEGWSRQETDHLFDLCRRFDLRFNVICDRWDRNLFPNRSIEDLKERYYGFCSALSKLKGGNDPAKTYVFDADHERRRKEQLKRLFERTPEQIEEEQMLLNELRKIDARKREREKKTQDLQKLITAADNQAEARSGEKKVQKKKVQQARPAKVDTTVIYYNYIPAGIKFPDFKGHGTSLRSQRMKLPVSVGQKKSKAIESLLHELGLDLNPIPTEEICQHFNELRSDMVLLYELKAALANCEFELQSLRHQYEALNPGKTGA</sequence>
<feature type="domain" description="DNA methyltransferase 1-associated 1" evidence="7">
    <location>
        <begin position="202"/>
        <end position="367"/>
    </location>
</feature>
<proteinExistence type="predicted"/>
<dbReference type="KEGG" id="phu:Phum_PHUM518270"/>
<keyword evidence="9" id="KW-0489">Methyltransferase</keyword>
<dbReference type="PANTHER" id="PTHR12855:SF10">
    <property type="entry name" value="DNA METHYLTRANSFERASE 1-ASSOCIATED PROTEIN 1"/>
    <property type="match status" value="1"/>
</dbReference>
<dbReference type="GeneID" id="8233257"/>
<dbReference type="Gene3D" id="1.10.10.60">
    <property type="entry name" value="Homeodomain-like"/>
    <property type="match status" value="1"/>
</dbReference>
<dbReference type="EMBL" id="AAZO01006296">
    <property type="status" value="NOT_ANNOTATED_CDS"/>
    <property type="molecule type" value="Genomic_DNA"/>
</dbReference>
<keyword evidence="4" id="KW-0804">Transcription</keyword>
<dbReference type="OrthoDB" id="19740at2759"/>
<dbReference type="RefSeq" id="XP_002431273.1">
    <property type="nucleotide sequence ID" value="XM_002431228.1"/>
</dbReference>
<dbReference type="GO" id="GO:0000122">
    <property type="term" value="P:negative regulation of transcription by RNA polymerase II"/>
    <property type="evidence" value="ECO:0007669"/>
    <property type="project" value="TreeGrafter"/>
</dbReference>
<keyword evidence="5" id="KW-0539">Nucleus</keyword>
<dbReference type="FunCoup" id="E0VYS9">
    <property type="interactions" value="1729"/>
</dbReference>
<evidence type="ECO:0000256" key="3">
    <source>
        <dbReference type="ARBA" id="ARBA00023015"/>
    </source>
</evidence>
<dbReference type="InterPro" id="IPR008468">
    <property type="entry name" value="DMAP1"/>
</dbReference>
<dbReference type="InterPro" id="IPR027109">
    <property type="entry name" value="Swc4/Dmap1"/>
</dbReference>
<gene>
    <name evidence="10" type="primary">8233257</name>
    <name evidence="9" type="ORF">Phum_PHUM518270</name>
</gene>
<evidence type="ECO:0000313" key="11">
    <source>
        <dbReference type="Proteomes" id="UP000009046"/>
    </source>
</evidence>
<dbReference type="FunFam" id="1.10.10.60:FF:000087">
    <property type="entry name" value="DNA methyltransferase 1-associated protein 1"/>
    <property type="match status" value="1"/>
</dbReference>
<organism>
    <name type="scientific">Pediculus humanus subsp. corporis</name>
    <name type="common">Body louse</name>
    <dbReference type="NCBI Taxonomy" id="121224"/>
    <lineage>
        <taxon>Eukaryota</taxon>
        <taxon>Metazoa</taxon>
        <taxon>Ecdysozoa</taxon>
        <taxon>Arthropoda</taxon>
        <taxon>Hexapoda</taxon>
        <taxon>Insecta</taxon>
        <taxon>Pterygota</taxon>
        <taxon>Neoptera</taxon>
        <taxon>Paraneoptera</taxon>
        <taxon>Psocodea</taxon>
        <taxon>Troctomorpha</taxon>
        <taxon>Phthiraptera</taxon>
        <taxon>Anoplura</taxon>
        <taxon>Pediculidae</taxon>
        <taxon>Pediculus</taxon>
    </lineage>
</organism>
<dbReference type="PANTHER" id="PTHR12855">
    <property type="entry name" value="DNA METHYLTRANSFERASE 1-ASSOCIATED PROTEIN 1 FAMILY MEMBER"/>
    <property type="match status" value="1"/>
</dbReference>
<reference evidence="9" key="1">
    <citation type="submission" date="2007-04" db="EMBL/GenBank/DDBJ databases">
        <title>Annotation of Pediculus humanus corporis strain USDA.</title>
        <authorList>
            <person name="Kirkness E."/>
            <person name="Hannick L."/>
            <person name="Hass B."/>
            <person name="Bruggner R."/>
            <person name="Lawson D."/>
            <person name="Bidwell S."/>
            <person name="Joardar V."/>
            <person name="Caler E."/>
            <person name="Walenz B."/>
            <person name="Inman J."/>
            <person name="Schobel S."/>
            <person name="Galinsky K."/>
            <person name="Amedeo P."/>
            <person name="Strausberg R."/>
        </authorList>
    </citation>
    <scope>NUCLEOTIDE SEQUENCE</scope>
    <source>
        <strain evidence="9">USDA</strain>
    </source>
</reference>
<keyword evidence="9" id="KW-0808">Transferase</keyword>
<dbReference type="STRING" id="121224.E0VYS9"/>